<evidence type="ECO:0000313" key="2">
    <source>
        <dbReference type="Proteomes" id="UP000154182"/>
    </source>
</evidence>
<dbReference type="GeneID" id="30317900"/>
<sequence>MDTTTKGDLVDGTLRIQVMPEIGDVTGGAVVGGLTRFGTHTGKRLMTDVASHTG</sequence>
<proteinExistence type="predicted"/>
<keyword evidence="2" id="KW-1185">Reference proteome</keyword>
<dbReference type="RefSeq" id="YP_009259552.1">
    <property type="nucleotide sequence ID" value="NC_030448.1"/>
</dbReference>
<reference evidence="1 2" key="1">
    <citation type="submission" date="2015-12" db="EMBL/GenBank/DDBJ databases">
        <title>3 novel ssDNA circular viruses discovered in pericardial fluid of a patient with recurrent pericarditis.</title>
        <authorList>
            <person name="Halary S."/>
            <person name="Duraisamy R."/>
            <person name="Fancello L."/>
            <person name="Monteil-Bouchard S."/>
            <person name="Jardot P."/>
            <person name="Biagini P."/>
            <person name="Gouriet F."/>
            <person name="Raoult D."/>
            <person name="Desnues C."/>
        </authorList>
    </citation>
    <scope>NUCLEOTIDE SEQUENCE [LARGE SCALE GENOMIC DNA]</scope>
    <source>
        <strain evidence="1">HV-GcV2</strain>
    </source>
</reference>
<organism evidence="1 2">
    <name type="scientific">Gemycircularvirus HV-GcV2</name>
    <dbReference type="NCBI Taxonomy" id="1862825"/>
    <lineage>
        <taxon>Viruses</taxon>
        <taxon>Monodnaviria</taxon>
        <taxon>Shotokuvirae</taxon>
        <taxon>Cressdnaviricota</taxon>
        <taxon>Repensiviricetes</taxon>
        <taxon>Geplafuvirales</taxon>
        <taxon>Genomoviridae</taxon>
        <taxon>Gemykibivirus</taxon>
        <taxon>Gemykibivirus humas5</taxon>
    </lineage>
</organism>
<name>A0A193CDU4_9VIRU</name>
<gene>
    <name evidence="1" type="primary">hyp</name>
</gene>
<dbReference type="KEGG" id="vg:30317900"/>
<dbReference type="EMBL" id="KU343137">
    <property type="protein sequence ID" value="ANN22657.1"/>
    <property type="molecule type" value="Genomic_DNA"/>
</dbReference>
<protein>
    <submittedName>
        <fullName evidence="1">Uncharacterized protein</fullName>
    </submittedName>
</protein>
<accession>A0A193CDU4</accession>
<evidence type="ECO:0000313" key="1">
    <source>
        <dbReference type="EMBL" id="ANN22657.1"/>
    </source>
</evidence>
<dbReference type="Proteomes" id="UP000154182">
    <property type="component" value="Segment"/>
</dbReference>